<gene>
    <name evidence="1" type="ORF">MUK42_33728</name>
</gene>
<accession>A0A9E7JUF1</accession>
<evidence type="ECO:0000313" key="1">
    <source>
        <dbReference type="EMBL" id="URD92909.1"/>
    </source>
</evidence>
<keyword evidence="2" id="KW-1185">Reference proteome</keyword>
<proteinExistence type="predicted"/>
<organism evidence="1 2">
    <name type="scientific">Musa troglodytarum</name>
    <name type="common">fe'i banana</name>
    <dbReference type="NCBI Taxonomy" id="320322"/>
    <lineage>
        <taxon>Eukaryota</taxon>
        <taxon>Viridiplantae</taxon>
        <taxon>Streptophyta</taxon>
        <taxon>Embryophyta</taxon>
        <taxon>Tracheophyta</taxon>
        <taxon>Spermatophyta</taxon>
        <taxon>Magnoliopsida</taxon>
        <taxon>Liliopsida</taxon>
        <taxon>Zingiberales</taxon>
        <taxon>Musaceae</taxon>
        <taxon>Musa</taxon>
    </lineage>
</organism>
<sequence length="82" mass="8748">SCSGLLSSPKFDCEFSATQQSNPIYRKLTSPLYYLLLLIADALTCPSSSSSSLLGLSACLALMGVYVLPPPCTDAEHTVIIY</sequence>
<protein>
    <submittedName>
        <fullName evidence="1">Uncharacterized protein</fullName>
    </submittedName>
</protein>
<reference evidence="1" key="1">
    <citation type="submission" date="2022-05" db="EMBL/GenBank/DDBJ databases">
        <title>The Musa troglodytarum L. genome provides insights into the mechanism of non-climacteric behaviour and enrichment of carotenoids.</title>
        <authorList>
            <person name="Wang J."/>
        </authorList>
    </citation>
    <scope>NUCLEOTIDE SEQUENCE</scope>
    <source>
        <tissue evidence="1">Leaf</tissue>
    </source>
</reference>
<evidence type="ECO:0000313" key="2">
    <source>
        <dbReference type="Proteomes" id="UP001055439"/>
    </source>
</evidence>
<name>A0A9E7JUF1_9LILI</name>
<dbReference type="Proteomes" id="UP001055439">
    <property type="component" value="Chromosome 3"/>
</dbReference>
<dbReference type="EMBL" id="CP097505">
    <property type="protein sequence ID" value="URD92909.1"/>
    <property type="molecule type" value="Genomic_DNA"/>
</dbReference>
<dbReference type="AlphaFoldDB" id="A0A9E7JUF1"/>
<feature type="non-terminal residue" evidence="1">
    <location>
        <position position="1"/>
    </location>
</feature>